<proteinExistence type="predicted"/>
<dbReference type="Proteomes" id="UP000716291">
    <property type="component" value="Unassembled WGS sequence"/>
</dbReference>
<dbReference type="AlphaFoldDB" id="A0A9P6WS18"/>
<reference evidence="1" key="1">
    <citation type="journal article" date="2020" name="Microb. Genom.">
        <title>Genetic diversity of clinical and environmental Mucorales isolates obtained from an investigation of mucormycosis cases among solid organ transplant recipients.</title>
        <authorList>
            <person name="Nguyen M.H."/>
            <person name="Kaul D."/>
            <person name="Muto C."/>
            <person name="Cheng S.J."/>
            <person name="Richter R.A."/>
            <person name="Bruno V.M."/>
            <person name="Liu G."/>
            <person name="Beyhan S."/>
            <person name="Sundermann A.J."/>
            <person name="Mounaud S."/>
            <person name="Pasculle A.W."/>
            <person name="Nierman W.C."/>
            <person name="Driscoll E."/>
            <person name="Cumbie R."/>
            <person name="Clancy C.J."/>
            <person name="Dupont C.L."/>
        </authorList>
    </citation>
    <scope>NUCLEOTIDE SEQUENCE</scope>
    <source>
        <strain evidence="1">GL11</strain>
    </source>
</reference>
<evidence type="ECO:0000313" key="2">
    <source>
        <dbReference type="Proteomes" id="UP000716291"/>
    </source>
</evidence>
<name>A0A9P6WS18_RHIOR</name>
<protein>
    <submittedName>
        <fullName evidence="1">Uncharacterized protein</fullName>
    </submittedName>
</protein>
<organism evidence="1 2">
    <name type="scientific">Rhizopus oryzae</name>
    <name type="common">Mucormycosis agent</name>
    <name type="synonym">Rhizopus arrhizus var. delemar</name>
    <dbReference type="NCBI Taxonomy" id="64495"/>
    <lineage>
        <taxon>Eukaryota</taxon>
        <taxon>Fungi</taxon>
        <taxon>Fungi incertae sedis</taxon>
        <taxon>Mucoromycota</taxon>
        <taxon>Mucoromycotina</taxon>
        <taxon>Mucoromycetes</taxon>
        <taxon>Mucorales</taxon>
        <taxon>Mucorineae</taxon>
        <taxon>Rhizopodaceae</taxon>
        <taxon>Rhizopus</taxon>
    </lineage>
</organism>
<accession>A0A9P6WS18</accession>
<sequence length="106" mass="11114">MLAAEAAEHADQLETEVFVQLDRSGVGRFTDHRHHLPVAACHAGVDEGLQQAGAHALALETGIDVDRILDGPLVGHAGAVGVGGKPRSMMSRMRRSISVASGMSYS</sequence>
<comment type="caution">
    <text evidence="1">The sequence shown here is derived from an EMBL/GenBank/DDBJ whole genome shotgun (WGS) entry which is preliminary data.</text>
</comment>
<dbReference type="EMBL" id="JAANQT010011823">
    <property type="protein sequence ID" value="KAG1274081.1"/>
    <property type="molecule type" value="Genomic_DNA"/>
</dbReference>
<keyword evidence="2" id="KW-1185">Reference proteome</keyword>
<gene>
    <name evidence="1" type="ORF">G6F64_015210</name>
</gene>
<evidence type="ECO:0000313" key="1">
    <source>
        <dbReference type="EMBL" id="KAG1274081.1"/>
    </source>
</evidence>